<dbReference type="Proteomes" id="UP001180487">
    <property type="component" value="Unassembled WGS sequence"/>
</dbReference>
<dbReference type="RefSeq" id="WP_310377105.1">
    <property type="nucleotide sequence ID" value="NZ_JAVDXT010000007.1"/>
</dbReference>
<protein>
    <submittedName>
        <fullName evidence="11">Octopine/nopaline transport system permease protein</fullName>
    </submittedName>
</protein>
<dbReference type="NCBIfam" id="TIGR01726">
    <property type="entry name" value="HEQRo_perm_3TM"/>
    <property type="match status" value="1"/>
</dbReference>
<reference evidence="11 12" key="1">
    <citation type="submission" date="2023-07" db="EMBL/GenBank/DDBJ databases">
        <title>Sorghum-associated microbial communities from plants grown in Nebraska, USA.</title>
        <authorList>
            <person name="Schachtman D."/>
        </authorList>
    </citation>
    <scope>NUCLEOTIDE SEQUENCE [LARGE SCALE GENOMIC DNA]</scope>
    <source>
        <strain evidence="11 12">BE313</strain>
    </source>
</reference>
<keyword evidence="3 9" id="KW-0813">Transport</keyword>
<dbReference type="PANTHER" id="PTHR30133:SF2">
    <property type="entry name" value="ARGININE ABC TRANSPORTER PERMEASE PROTEIN ARTQ"/>
    <property type="match status" value="1"/>
</dbReference>
<evidence type="ECO:0000256" key="3">
    <source>
        <dbReference type="ARBA" id="ARBA00022448"/>
    </source>
</evidence>
<evidence type="ECO:0000259" key="10">
    <source>
        <dbReference type="PROSITE" id="PS50928"/>
    </source>
</evidence>
<keyword evidence="12" id="KW-1185">Reference proteome</keyword>
<evidence type="ECO:0000256" key="7">
    <source>
        <dbReference type="ARBA" id="ARBA00022989"/>
    </source>
</evidence>
<evidence type="ECO:0000256" key="8">
    <source>
        <dbReference type="ARBA" id="ARBA00023136"/>
    </source>
</evidence>
<evidence type="ECO:0000256" key="6">
    <source>
        <dbReference type="ARBA" id="ARBA00022692"/>
    </source>
</evidence>
<comment type="caution">
    <text evidence="11">The sequence shown here is derived from an EMBL/GenBank/DDBJ whole genome shotgun (WGS) entry which is preliminary data.</text>
</comment>
<evidence type="ECO:0000313" key="12">
    <source>
        <dbReference type="Proteomes" id="UP001180487"/>
    </source>
</evidence>
<dbReference type="PANTHER" id="PTHR30133">
    <property type="entry name" value="CATIONIC AMINO ACID TRANSPORTER, MEMBRANE COMPONENT"/>
    <property type="match status" value="1"/>
</dbReference>
<dbReference type="Gene3D" id="1.10.3720.10">
    <property type="entry name" value="MetI-like"/>
    <property type="match status" value="1"/>
</dbReference>
<sequence length="241" mass="25939">MELFEMLGFSEQGWGSALLLATLLTVALTLCGLLVGSVFGALVAAAKLSPRRGLRSVGELYSTVFRGIPELLVIYLFYFGGSTLITAIGQWFGAEGFIATPPFLVGALAVGMISGSYQAEVYRGAYLAVSQGELEAARAIGMPTLMLARRILMPQIFRLSLPGLGNVWQMSLKDSALISVTGLAELMRTTQIAAGSTRQYFTFYIVGGILYLLLTGMSNQVFGRAERHMGKSQRRNFAAGN</sequence>
<evidence type="ECO:0000256" key="1">
    <source>
        <dbReference type="ARBA" id="ARBA00004429"/>
    </source>
</evidence>
<comment type="similarity">
    <text evidence="2">Belongs to the binding-protein-dependent transport system permease family. HisMQ subfamily.</text>
</comment>
<accession>A0ABU2CFX4</accession>
<name>A0ABU2CFX4_9BURK</name>
<keyword evidence="5" id="KW-0997">Cell inner membrane</keyword>
<feature type="domain" description="ABC transmembrane type-1" evidence="10">
    <location>
        <begin position="18"/>
        <end position="222"/>
    </location>
</feature>
<proteinExistence type="inferred from homology"/>
<evidence type="ECO:0000256" key="4">
    <source>
        <dbReference type="ARBA" id="ARBA00022475"/>
    </source>
</evidence>
<dbReference type="InterPro" id="IPR051613">
    <property type="entry name" value="ABC_transp_permease_HisMQ"/>
</dbReference>
<keyword evidence="7 9" id="KW-1133">Transmembrane helix</keyword>
<comment type="subcellular location">
    <subcellularLocation>
        <location evidence="1">Cell inner membrane</location>
        <topology evidence="1">Multi-pass membrane protein</topology>
    </subcellularLocation>
    <subcellularLocation>
        <location evidence="9">Cell membrane</location>
        <topology evidence="9">Multi-pass membrane protein</topology>
    </subcellularLocation>
</comment>
<keyword evidence="8 9" id="KW-0472">Membrane</keyword>
<dbReference type="PROSITE" id="PS50928">
    <property type="entry name" value="ABC_TM1"/>
    <property type="match status" value="1"/>
</dbReference>
<dbReference type="EMBL" id="JAVDXT010000007">
    <property type="protein sequence ID" value="MDR7380227.1"/>
    <property type="molecule type" value="Genomic_DNA"/>
</dbReference>
<feature type="transmembrane region" description="Helical" evidence="9">
    <location>
        <begin position="201"/>
        <end position="222"/>
    </location>
</feature>
<feature type="transmembrane region" description="Helical" evidence="9">
    <location>
        <begin position="20"/>
        <end position="46"/>
    </location>
</feature>
<dbReference type="InterPro" id="IPR000515">
    <property type="entry name" value="MetI-like"/>
</dbReference>
<gene>
    <name evidence="11" type="ORF">J2X19_004929</name>
</gene>
<dbReference type="CDD" id="cd06261">
    <property type="entry name" value="TM_PBP2"/>
    <property type="match status" value="1"/>
</dbReference>
<keyword evidence="6 9" id="KW-0812">Transmembrane</keyword>
<evidence type="ECO:0000256" key="2">
    <source>
        <dbReference type="ARBA" id="ARBA00010072"/>
    </source>
</evidence>
<dbReference type="InterPro" id="IPR010065">
    <property type="entry name" value="AA_ABC_transptr_permease_3TM"/>
</dbReference>
<evidence type="ECO:0000256" key="9">
    <source>
        <dbReference type="RuleBase" id="RU363032"/>
    </source>
</evidence>
<dbReference type="SUPFAM" id="SSF161098">
    <property type="entry name" value="MetI-like"/>
    <property type="match status" value="1"/>
</dbReference>
<dbReference type="Pfam" id="PF00528">
    <property type="entry name" value="BPD_transp_1"/>
    <property type="match status" value="1"/>
</dbReference>
<keyword evidence="4" id="KW-1003">Cell membrane</keyword>
<organism evidence="11 12">
    <name type="scientific">Rhodoferax ferrireducens</name>
    <dbReference type="NCBI Taxonomy" id="192843"/>
    <lineage>
        <taxon>Bacteria</taxon>
        <taxon>Pseudomonadati</taxon>
        <taxon>Pseudomonadota</taxon>
        <taxon>Betaproteobacteria</taxon>
        <taxon>Burkholderiales</taxon>
        <taxon>Comamonadaceae</taxon>
        <taxon>Rhodoferax</taxon>
    </lineage>
</organism>
<evidence type="ECO:0000313" key="11">
    <source>
        <dbReference type="EMBL" id="MDR7380227.1"/>
    </source>
</evidence>
<dbReference type="InterPro" id="IPR035906">
    <property type="entry name" value="MetI-like_sf"/>
</dbReference>
<feature type="transmembrane region" description="Helical" evidence="9">
    <location>
        <begin position="98"/>
        <end position="117"/>
    </location>
</feature>
<feature type="transmembrane region" description="Helical" evidence="9">
    <location>
        <begin position="72"/>
        <end position="92"/>
    </location>
</feature>
<evidence type="ECO:0000256" key="5">
    <source>
        <dbReference type="ARBA" id="ARBA00022519"/>
    </source>
</evidence>